<dbReference type="EMBL" id="BSYO01000015">
    <property type="protein sequence ID" value="GMH15668.1"/>
    <property type="molecule type" value="Genomic_DNA"/>
</dbReference>
<evidence type="ECO:0000313" key="3">
    <source>
        <dbReference type="Proteomes" id="UP001279734"/>
    </source>
</evidence>
<keyword evidence="3" id="KW-1185">Reference proteome</keyword>
<comment type="caution">
    <text evidence="2">The sequence shown here is derived from an EMBL/GenBank/DDBJ whole genome shotgun (WGS) entry which is preliminary data.</text>
</comment>
<sequence length="186" mass="20419">MAVSAPNPSMTTSNAFEVLQLCDVSILDVDHISKSRFELGIGSAMETSNAFDVLQNYKEDASESAGQEIFLAGDREDLAPDLVIPQQPNKRDYEQKLDPSCDLLPCCCWPDLVSAPEESNHRKPESSTSPLKPSDRRESSDHPYLALEVADQVTAPSRTEQVGSMKQSTSQKQLKSTHKKPKGAKV</sequence>
<dbReference type="Proteomes" id="UP001279734">
    <property type="component" value="Unassembled WGS sequence"/>
</dbReference>
<name>A0AAD3SQI0_NEPGR</name>
<protein>
    <submittedName>
        <fullName evidence="2">Uncharacterized protein</fullName>
    </submittedName>
</protein>
<organism evidence="2 3">
    <name type="scientific">Nepenthes gracilis</name>
    <name type="common">Slender pitcher plant</name>
    <dbReference type="NCBI Taxonomy" id="150966"/>
    <lineage>
        <taxon>Eukaryota</taxon>
        <taxon>Viridiplantae</taxon>
        <taxon>Streptophyta</taxon>
        <taxon>Embryophyta</taxon>
        <taxon>Tracheophyta</taxon>
        <taxon>Spermatophyta</taxon>
        <taxon>Magnoliopsida</taxon>
        <taxon>eudicotyledons</taxon>
        <taxon>Gunneridae</taxon>
        <taxon>Pentapetalae</taxon>
        <taxon>Caryophyllales</taxon>
        <taxon>Nepenthaceae</taxon>
        <taxon>Nepenthes</taxon>
    </lineage>
</organism>
<evidence type="ECO:0000313" key="2">
    <source>
        <dbReference type="EMBL" id="GMH15668.1"/>
    </source>
</evidence>
<evidence type="ECO:0000256" key="1">
    <source>
        <dbReference type="SAM" id="MobiDB-lite"/>
    </source>
</evidence>
<feature type="compositionally biased region" description="Basic residues" evidence="1">
    <location>
        <begin position="175"/>
        <end position="186"/>
    </location>
</feature>
<proteinExistence type="predicted"/>
<accession>A0AAD3SQI0</accession>
<feature type="compositionally biased region" description="Polar residues" evidence="1">
    <location>
        <begin position="154"/>
        <end position="174"/>
    </location>
</feature>
<gene>
    <name evidence="2" type="ORF">Nepgr_017509</name>
</gene>
<dbReference type="AlphaFoldDB" id="A0AAD3SQI0"/>
<feature type="region of interest" description="Disordered" evidence="1">
    <location>
        <begin position="115"/>
        <end position="186"/>
    </location>
</feature>
<reference evidence="2" key="1">
    <citation type="submission" date="2023-05" db="EMBL/GenBank/DDBJ databases">
        <title>Nepenthes gracilis genome sequencing.</title>
        <authorList>
            <person name="Fukushima K."/>
        </authorList>
    </citation>
    <scope>NUCLEOTIDE SEQUENCE</scope>
    <source>
        <strain evidence="2">SING2019-196</strain>
    </source>
</reference>